<name>A0A7G9WI74_9FIRM</name>
<reference evidence="1 2" key="1">
    <citation type="submission" date="2020-08" db="EMBL/GenBank/DDBJ databases">
        <authorList>
            <person name="Ren C."/>
            <person name="Gu Y."/>
            <person name="Xu Y."/>
        </authorList>
    </citation>
    <scope>NUCLEOTIDE SEQUENCE [LARGE SCALE GENOMIC DNA]</scope>
    <source>
        <strain evidence="1 2">LBM18003</strain>
    </source>
</reference>
<keyword evidence="2" id="KW-1185">Reference proteome</keyword>
<dbReference type="KEGG" id="caml:H6X83_01590"/>
<organism evidence="1 2">
    <name type="scientific">Caproicibacterium amylolyticum</name>
    <dbReference type="NCBI Taxonomy" id="2766537"/>
    <lineage>
        <taxon>Bacteria</taxon>
        <taxon>Bacillati</taxon>
        <taxon>Bacillota</taxon>
        <taxon>Clostridia</taxon>
        <taxon>Eubacteriales</taxon>
        <taxon>Oscillospiraceae</taxon>
        <taxon>Caproicibacterium</taxon>
    </lineage>
</organism>
<dbReference type="EMBL" id="CP060696">
    <property type="protein sequence ID" value="QNO18386.1"/>
    <property type="molecule type" value="Genomic_DNA"/>
</dbReference>
<dbReference type="AlphaFoldDB" id="A0A7G9WI74"/>
<evidence type="ECO:0000313" key="1">
    <source>
        <dbReference type="EMBL" id="QNO18386.1"/>
    </source>
</evidence>
<evidence type="ECO:0000313" key="2">
    <source>
        <dbReference type="Proteomes" id="UP000516046"/>
    </source>
</evidence>
<dbReference type="Proteomes" id="UP000516046">
    <property type="component" value="Chromosome"/>
</dbReference>
<accession>A0A7G9WI74</accession>
<sequence>MVKEEIGKTAIGNTQLVYYVYSADGSFGVGISETKTETATGTVLGGRKQAVNLANTLLRNLVFPDNLSEILEDYNLPE</sequence>
<dbReference type="RefSeq" id="WP_212507449.1">
    <property type="nucleotide sequence ID" value="NZ_CP060696.1"/>
</dbReference>
<gene>
    <name evidence="1" type="ORF">H6X83_01590</name>
</gene>
<proteinExistence type="predicted"/>
<protein>
    <submittedName>
        <fullName evidence="1">Uncharacterized protein</fullName>
    </submittedName>
</protein>